<organism evidence="1">
    <name type="scientific">marine sediment metagenome</name>
    <dbReference type="NCBI Taxonomy" id="412755"/>
    <lineage>
        <taxon>unclassified sequences</taxon>
        <taxon>metagenomes</taxon>
        <taxon>ecological metagenomes</taxon>
    </lineage>
</organism>
<protein>
    <submittedName>
        <fullName evidence="1">Uncharacterized protein</fullName>
    </submittedName>
</protein>
<dbReference type="Gene3D" id="3.30.420.240">
    <property type="match status" value="1"/>
</dbReference>
<accession>X0X798</accession>
<dbReference type="AlphaFoldDB" id="X0X798"/>
<dbReference type="EMBL" id="BARS01049986">
    <property type="protein sequence ID" value="GAG38910.1"/>
    <property type="molecule type" value="Genomic_DNA"/>
</dbReference>
<reference evidence="1" key="1">
    <citation type="journal article" date="2014" name="Front. Microbiol.">
        <title>High frequency of phylogenetically diverse reductive dehalogenase-homologous genes in deep subseafloor sedimentary metagenomes.</title>
        <authorList>
            <person name="Kawai M."/>
            <person name="Futagami T."/>
            <person name="Toyoda A."/>
            <person name="Takaki Y."/>
            <person name="Nishi S."/>
            <person name="Hori S."/>
            <person name="Arai W."/>
            <person name="Tsubouchi T."/>
            <person name="Morono Y."/>
            <person name="Uchiyama I."/>
            <person name="Ito T."/>
            <person name="Fujiyama A."/>
            <person name="Inagaki F."/>
            <person name="Takami H."/>
        </authorList>
    </citation>
    <scope>NUCLEOTIDE SEQUENCE</scope>
    <source>
        <strain evidence="1">Expedition CK06-06</strain>
    </source>
</reference>
<proteinExistence type="predicted"/>
<comment type="caution">
    <text evidence="1">The sequence shown here is derived from an EMBL/GenBank/DDBJ whole genome shotgun (WGS) entry which is preliminary data.</text>
</comment>
<feature type="non-terminal residue" evidence="1">
    <location>
        <position position="230"/>
    </location>
</feature>
<sequence length="230" mass="26527">MIEAKREMPPALYDQEIECSYITEEEMVLITTALMEKLQGGHKIFRETRRIVSCDPSTGGDECPIQAIENGKIIEEVILNTNDVIYIAHQMKAVGQKHNIEDYILDKIGIGQGTWNECNRTGMKVIGFDSRNTAINEEKFCNRRVEAWWYAYEQIRDREIPYMEDMELRRQLSAVRYGLGDKQGRLGLEEKDKTKLRLGQSPDKADCFVMGQWGLKYVVPVGKERAREAE</sequence>
<name>X0X798_9ZZZZ</name>
<gene>
    <name evidence="1" type="ORF">S01H1_74693</name>
</gene>
<evidence type="ECO:0000313" key="1">
    <source>
        <dbReference type="EMBL" id="GAG38910.1"/>
    </source>
</evidence>